<dbReference type="GO" id="GO:0015031">
    <property type="term" value="P:protein transport"/>
    <property type="evidence" value="ECO:0007669"/>
    <property type="project" value="InterPro"/>
</dbReference>
<dbReference type="eggNOG" id="ENOG502Z8C3">
    <property type="taxonomic scope" value="Bacteria"/>
</dbReference>
<dbReference type="InterPro" id="IPR007378">
    <property type="entry name" value="Tic22-like"/>
</dbReference>
<evidence type="ECO:0000313" key="1">
    <source>
        <dbReference type="EMBL" id="ACB53020.1"/>
    </source>
</evidence>
<keyword evidence="2" id="KW-1185">Reference proteome</keyword>
<name>B1X0Y1_CROS5</name>
<proteinExistence type="predicted"/>
<evidence type="ECO:0000313" key="2">
    <source>
        <dbReference type="Proteomes" id="UP000001203"/>
    </source>
</evidence>
<reference evidence="1 2" key="1">
    <citation type="journal article" date="2008" name="Proc. Natl. Acad. Sci. U.S.A.">
        <title>The genome of Cyanothece 51142, a unicellular diazotrophic cyanobacterium important in the marine nitrogen cycle.</title>
        <authorList>
            <person name="Welsh E.A."/>
            <person name="Liberton M."/>
            <person name="Stoeckel J."/>
            <person name="Loh T."/>
            <person name="Elvitigala T."/>
            <person name="Wang C."/>
            <person name="Wollam A."/>
            <person name="Fulton R.S."/>
            <person name="Clifton S.W."/>
            <person name="Jacobs J.M."/>
            <person name="Aurora R."/>
            <person name="Ghosh B.K."/>
            <person name="Sherman L.A."/>
            <person name="Smith R.D."/>
            <person name="Wilson R.K."/>
            <person name="Pakrasi H.B."/>
        </authorList>
    </citation>
    <scope>NUCLEOTIDE SEQUENCE [LARGE SCALE GENOMIC DNA]</scope>
    <source>
        <strain evidence="2">ATCC 51142 / BH68</strain>
    </source>
</reference>
<accession>B1X0Y1</accession>
<sequence>MRLIFMKSLIRWSATLGLLGSTIITTWFGQIPKVLALPEADVIKVLQGVPVFTITTEQGGPLIATLEDNQKVTQVFMSQQDANQFLAKLKENQPDIGNRVKVQPVSLGEVYRFAIANNTETESLKFAYIPMQSAVDSAKKVLNDNGQQYQGGVPLFTLRGGPDNSILTIQQDEQEVIPFFFEKAPIQAIAEQMKKDQPDIAQTMQIEVVALENVIGLLQTKDDAMLKQIQLIPSQETMKFIQETIKSQQNQGQ</sequence>
<gene>
    <name evidence="1" type="ordered locus">cce_3672</name>
</gene>
<dbReference type="PANTHER" id="PTHR33926">
    <property type="entry name" value="PROTEIN TIC 22, CHLOROPLASTIC"/>
    <property type="match status" value="1"/>
</dbReference>
<dbReference type="Proteomes" id="UP000001203">
    <property type="component" value="Chromosome circular"/>
</dbReference>
<dbReference type="Gene3D" id="3.40.1350.100">
    <property type="match status" value="2"/>
</dbReference>
<dbReference type="Pfam" id="PF04278">
    <property type="entry name" value="Tic22"/>
    <property type="match status" value="1"/>
</dbReference>
<dbReference type="STRING" id="43989.cce_3672"/>
<dbReference type="HOGENOM" id="CLU_073560_0_0_3"/>
<dbReference type="KEGG" id="cyt:cce_3672"/>
<dbReference type="EMBL" id="CP000806">
    <property type="protein sequence ID" value="ACB53020.1"/>
    <property type="molecule type" value="Genomic_DNA"/>
</dbReference>
<protein>
    <submittedName>
        <fullName evidence="1">Tic22-like protein</fullName>
    </submittedName>
</protein>
<dbReference type="PANTHER" id="PTHR33926:SF4">
    <property type="entry name" value="PROTEIN TIC 22, CHLOROPLASTIC"/>
    <property type="match status" value="1"/>
</dbReference>
<dbReference type="AlphaFoldDB" id="B1X0Y1"/>
<organism evidence="1 2">
    <name type="scientific">Crocosphaera subtropica (strain ATCC 51142 / BH68)</name>
    <name type="common">Cyanothece sp. (strain ATCC 51142)</name>
    <dbReference type="NCBI Taxonomy" id="43989"/>
    <lineage>
        <taxon>Bacteria</taxon>
        <taxon>Bacillati</taxon>
        <taxon>Cyanobacteriota</taxon>
        <taxon>Cyanophyceae</taxon>
        <taxon>Oscillatoriophycideae</taxon>
        <taxon>Chroococcales</taxon>
        <taxon>Aphanothecaceae</taxon>
        <taxon>Crocosphaera</taxon>
        <taxon>Crocosphaera subtropica</taxon>
    </lineage>
</organism>